<dbReference type="Pfam" id="PF01740">
    <property type="entry name" value="STAS"/>
    <property type="match status" value="1"/>
</dbReference>
<evidence type="ECO:0000256" key="2">
    <source>
        <dbReference type="RuleBase" id="RU003749"/>
    </source>
</evidence>
<dbReference type="AlphaFoldDB" id="A0A346A1A8"/>
<dbReference type="Gene3D" id="3.30.750.24">
    <property type="entry name" value="STAS domain"/>
    <property type="match status" value="1"/>
</dbReference>
<dbReference type="Proteomes" id="UP000254889">
    <property type="component" value="Chromosome"/>
</dbReference>
<feature type="domain" description="STAS" evidence="3">
    <location>
        <begin position="1"/>
        <end position="104"/>
    </location>
</feature>
<dbReference type="CDD" id="cd07043">
    <property type="entry name" value="STAS_anti-anti-sigma_factors"/>
    <property type="match status" value="1"/>
</dbReference>
<dbReference type="NCBIfam" id="TIGR00377">
    <property type="entry name" value="ant_ant_sig"/>
    <property type="match status" value="1"/>
</dbReference>
<dbReference type="InterPro" id="IPR003658">
    <property type="entry name" value="Anti-sigma_ant"/>
</dbReference>
<dbReference type="PANTHER" id="PTHR33495">
    <property type="entry name" value="ANTI-SIGMA FACTOR ANTAGONIST TM_1081-RELATED-RELATED"/>
    <property type="match status" value="1"/>
</dbReference>
<gene>
    <name evidence="4" type="ORF">DW352_21985</name>
</gene>
<dbReference type="EMBL" id="CP031417">
    <property type="protein sequence ID" value="AXK82955.1"/>
    <property type="molecule type" value="Genomic_DNA"/>
</dbReference>
<dbReference type="InterPro" id="IPR002645">
    <property type="entry name" value="STAS_dom"/>
</dbReference>
<evidence type="ECO:0000313" key="4">
    <source>
        <dbReference type="EMBL" id="AXK82955.1"/>
    </source>
</evidence>
<proteinExistence type="inferred from homology"/>
<evidence type="ECO:0000313" key="5">
    <source>
        <dbReference type="Proteomes" id="UP000254889"/>
    </source>
</evidence>
<evidence type="ECO:0000259" key="3">
    <source>
        <dbReference type="PROSITE" id="PS50801"/>
    </source>
</evidence>
<sequence>MQIAIDDAGPAATVVLNGRLDITGADVVALPLATLSGSKDTLTVDMSGVTFVASIGLRHLVAAAKAISRRGGTMIVANPSPAVLEIITTSGLGDILNVQSGGAA</sequence>
<name>A0A346A1A8_9HYPH</name>
<dbReference type="RefSeq" id="WP_115693334.1">
    <property type="nucleotide sequence ID" value="NZ_CP031417.1"/>
</dbReference>
<dbReference type="GO" id="GO:0043856">
    <property type="term" value="F:anti-sigma factor antagonist activity"/>
    <property type="evidence" value="ECO:0007669"/>
    <property type="project" value="InterPro"/>
</dbReference>
<protein>
    <recommendedName>
        <fullName evidence="2">Anti-sigma factor antagonist</fullName>
    </recommendedName>
</protein>
<comment type="similarity">
    <text evidence="1 2">Belongs to the anti-sigma-factor antagonist family.</text>
</comment>
<evidence type="ECO:0000256" key="1">
    <source>
        <dbReference type="ARBA" id="ARBA00009013"/>
    </source>
</evidence>
<reference evidence="4 5" key="1">
    <citation type="submission" date="2018-07" db="EMBL/GenBank/DDBJ databases">
        <authorList>
            <person name="Quirk P.G."/>
            <person name="Krulwich T.A."/>
        </authorList>
    </citation>
    <scope>NUCLEOTIDE SEQUENCE [LARGE SCALE GENOMIC DNA]</scope>
    <source>
        <strain evidence="4 5">CC-BB4</strain>
    </source>
</reference>
<dbReference type="PROSITE" id="PS50801">
    <property type="entry name" value="STAS"/>
    <property type="match status" value="1"/>
</dbReference>
<dbReference type="PANTHER" id="PTHR33495:SF2">
    <property type="entry name" value="ANTI-SIGMA FACTOR ANTAGONIST TM_1081-RELATED"/>
    <property type="match status" value="1"/>
</dbReference>
<organism evidence="4 5">
    <name type="scientific">Pseudolabrys taiwanensis</name>
    <dbReference type="NCBI Taxonomy" id="331696"/>
    <lineage>
        <taxon>Bacteria</taxon>
        <taxon>Pseudomonadati</taxon>
        <taxon>Pseudomonadota</taxon>
        <taxon>Alphaproteobacteria</taxon>
        <taxon>Hyphomicrobiales</taxon>
        <taxon>Xanthobacteraceae</taxon>
        <taxon>Pseudolabrys</taxon>
    </lineage>
</organism>
<dbReference type="SUPFAM" id="SSF52091">
    <property type="entry name" value="SpoIIaa-like"/>
    <property type="match status" value="1"/>
</dbReference>
<accession>A0A346A1A8</accession>
<dbReference type="OrthoDB" id="8446738at2"/>
<keyword evidence="5" id="KW-1185">Reference proteome</keyword>
<dbReference type="InterPro" id="IPR036513">
    <property type="entry name" value="STAS_dom_sf"/>
</dbReference>
<dbReference type="KEGG" id="ptaw:DW352_21985"/>